<reference evidence="1" key="1">
    <citation type="submission" date="2014-09" db="EMBL/GenBank/DDBJ databases">
        <authorList>
            <person name="Magalhaes I.L.F."/>
            <person name="Oliveira U."/>
            <person name="Santos F.R."/>
            <person name="Vidigal T.H.D.A."/>
            <person name="Brescovit A.D."/>
            <person name="Santos A.J."/>
        </authorList>
    </citation>
    <scope>NUCLEOTIDE SEQUENCE</scope>
    <source>
        <tissue evidence="1">Shoot tissue taken approximately 20 cm above the soil surface</tissue>
    </source>
</reference>
<proteinExistence type="predicted"/>
<dbReference type="AlphaFoldDB" id="A0A0A8YU19"/>
<accession>A0A0A8YU19</accession>
<protein>
    <submittedName>
        <fullName evidence="1">Uncharacterized protein</fullName>
    </submittedName>
</protein>
<organism evidence="1">
    <name type="scientific">Arundo donax</name>
    <name type="common">Giant reed</name>
    <name type="synonym">Donax arundinaceus</name>
    <dbReference type="NCBI Taxonomy" id="35708"/>
    <lineage>
        <taxon>Eukaryota</taxon>
        <taxon>Viridiplantae</taxon>
        <taxon>Streptophyta</taxon>
        <taxon>Embryophyta</taxon>
        <taxon>Tracheophyta</taxon>
        <taxon>Spermatophyta</taxon>
        <taxon>Magnoliopsida</taxon>
        <taxon>Liliopsida</taxon>
        <taxon>Poales</taxon>
        <taxon>Poaceae</taxon>
        <taxon>PACMAD clade</taxon>
        <taxon>Arundinoideae</taxon>
        <taxon>Arundineae</taxon>
        <taxon>Arundo</taxon>
    </lineage>
</organism>
<name>A0A0A8YU19_ARUDO</name>
<sequence length="29" mass="3547">MDFFLFFPASYGNKRYKYAHLFVDDFAVH</sequence>
<evidence type="ECO:0000313" key="1">
    <source>
        <dbReference type="EMBL" id="JAD28943.1"/>
    </source>
</evidence>
<dbReference type="EMBL" id="GBRH01268952">
    <property type="protein sequence ID" value="JAD28943.1"/>
    <property type="molecule type" value="Transcribed_RNA"/>
</dbReference>
<reference evidence="1" key="2">
    <citation type="journal article" date="2015" name="Data Brief">
        <title>Shoot transcriptome of the giant reed, Arundo donax.</title>
        <authorList>
            <person name="Barrero R.A."/>
            <person name="Guerrero F.D."/>
            <person name="Moolhuijzen P."/>
            <person name="Goolsby J.A."/>
            <person name="Tidwell J."/>
            <person name="Bellgard S.E."/>
            <person name="Bellgard M.I."/>
        </authorList>
    </citation>
    <scope>NUCLEOTIDE SEQUENCE</scope>
    <source>
        <tissue evidence="1">Shoot tissue taken approximately 20 cm above the soil surface</tissue>
    </source>
</reference>